<feature type="coiled-coil region" evidence="2">
    <location>
        <begin position="131"/>
        <end position="193"/>
    </location>
</feature>
<dbReference type="InterPro" id="IPR013083">
    <property type="entry name" value="Znf_RING/FYVE/PHD"/>
</dbReference>
<keyword evidence="1" id="KW-0863">Zinc-finger</keyword>
<reference evidence="4 5" key="1">
    <citation type="submission" date="2024-06" db="EMBL/GenBank/DDBJ databases">
        <authorList>
            <person name="Kraege A."/>
            <person name="Thomma B."/>
        </authorList>
    </citation>
    <scope>NUCLEOTIDE SEQUENCE [LARGE SCALE GENOMIC DNA]</scope>
</reference>
<keyword evidence="5" id="KW-1185">Reference proteome</keyword>
<dbReference type="PROSITE" id="PS50089">
    <property type="entry name" value="ZF_RING_2"/>
    <property type="match status" value="1"/>
</dbReference>
<evidence type="ECO:0000313" key="5">
    <source>
        <dbReference type="Proteomes" id="UP001497392"/>
    </source>
</evidence>
<dbReference type="InterPro" id="IPR001841">
    <property type="entry name" value="Znf_RING"/>
</dbReference>
<protein>
    <submittedName>
        <fullName evidence="4">G7775 protein</fullName>
    </submittedName>
</protein>
<keyword evidence="2" id="KW-0175">Coiled coil</keyword>
<accession>A0ABP1G596</accession>
<evidence type="ECO:0000256" key="1">
    <source>
        <dbReference type="PROSITE-ProRule" id="PRU00175"/>
    </source>
</evidence>
<sequence>MDTLTALTDFFKRDTDDNTSQYKAVAEACCQRKGDLAFFPIQWLRERLEEQGGDLSEANYFSVRLVEAFGNVIELEAGGIRSGPGVPPPVQRRMATQVRTRDKPLSAVLLRRDSEGGWLRHLSPRRRGEGAQNTEEQLQALKFLLQTSRKKASELQRYVIRLESETEAQAAIISSLQESNELLELDLAEGRERAPEIQMALRDLTRSQQAAEHKACSLQEKLRAYEEYTAERVGDLEAEVLRLEAIASGCKRMKPSHHTLFEARVQDWVLERQELERRLEEATSFERRAEEDDMICQCCMERVKRVKMDCGHGMCMACTKRPEVRSCPFCRAPLRVATIM</sequence>
<evidence type="ECO:0000256" key="2">
    <source>
        <dbReference type="SAM" id="Coils"/>
    </source>
</evidence>
<feature type="domain" description="RING-type" evidence="3">
    <location>
        <begin position="296"/>
        <end position="331"/>
    </location>
</feature>
<proteinExistence type="predicted"/>
<dbReference type="Gene3D" id="3.30.40.10">
    <property type="entry name" value="Zinc/RING finger domain, C3HC4 (zinc finger)"/>
    <property type="match status" value="1"/>
</dbReference>
<dbReference type="SUPFAM" id="SSF57850">
    <property type="entry name" value="RING/U-box"/>
    <property type="match status" value="1"/>
</dbReference>
<evidence type="ECO:0000313" key="4">
    <source>
        <dbReference type="EMBL" id="CAL5224997.1"/>
    </source>
</evidence>
<evidence type="ECO:0000259" key="3">
    <source>
        <dbReference type="PROSITE" id="PS50089"/>
    </source>
</evidence>
<name>A0ABP1G596_9CHLO</name>
<dbReference type="Proteomes" id="UP001497392">
    <property type="component" value="Unassembled WGS sequence"/>
</dbReference>
<keyword evidence="1" id="KW-0862">Zinc</keyword>
<keyword evidence="1" id="KW-0479">Metal-binding</keyword>
<dbReference type="EMBL" id="CAXHTA020000012">
    <property type="protein sequence ID" value="CAL5224997.1"/>
    <property type="molecule type" value="Genomic_DNA"/>
</dbReference>
<comment type="caution">
    <text evidence="4">The sequence shown here is derived from an EMBL/GenBank/DDBJ whole genome shotgun (WGS) entry which is preliminary data.</text>
</comment>
<gene>
    <name evidence="4" type="primary">g7775</name>
    <name evidence="4" type="ORF">VP750_LOCUS6656</name>
</gene>
<organism evidence="4 5">
    <name type="scientific">Coccomyxa viridis</name>
    <dbReference type="NCBI Taxonomy" id="1274662"/>
    <lineage>
        <taxon>Eukaryota</taxon>
        <taxon>Viridiplantae</taxon>
        <taxon>Chlorophyta</taxon>
        <taxon>core chlorophytes</taxon>
        <taxon>Trebouxiophyceae</taxon>
        <taxon>Trebouxiophyceae incertae sedis</taxon>
        <taxon>Coccomyxaceae</taxon>
        <taxon>Coccomyxa</taxon>
    </lineage>
</organism>